<evidence type="ECO:0000256" key="1">
    <source>
        <dbReference type="ARBA" id="ARBA00008857"/>
    </source>
</evidence>
<comment type="similarity">
    <text evidence="1">Belongs to the 'phage' integrase family.</text>
</comment>
<keyword evidence="3" id="KW-0238">DNA-binding</keyword>
<sequence>MNLVAKWIDLAKRCSSPDRFDEETEAPEYDEELRDLQDTTEWEKIAPVVYAEATRLLREAHLVAPEDGSEFLHLQRTLHSAMIEIARRRVMRRFPNAHIALDPVFQEIERKPVVNPVAKISLANLITDYQKDPTRPALRGKTLAKRQAQWRMLESFFGATTAIGEIERSDVRRFMSFLERFPSNASKHFPGVEPTTVVALPEAQKLPAISPDTANDYLRQLGALTRFALHEGLIKTDPAAGLLFAKPKIAAKDKRLPFSEDDLKRIFGAPLFRGCVDDEAGYSKPGPNIIRRGRFWVPLIALFTGMRLNEICQLTLDDFVVEDGTDIILIRGSDDETKRVKTEAGQRFVLVHPEPKAIGLLAHIDGLRRKRASNAPVFADLAVGTTGYRSDPFSKFFARFLDHVGITHSKKVFHSFRHTYRDALREAEISPERVRALAGWTSGRTEEAYGSGLRPSTLRTEIERISYPDLDLSHLKANRS</sequence>
<dbReference type="Proteomes" id="UP000192656">
    <property type="component" value="Unassembled WGS sequence"/>
</dbReference>
<dbReference type="GO" id="GO:0015074">
    <property type="term" value="P:DNA integration"/>
    <property type="evidence" value="ECO:0007669"/>
    <property type="project" value="UniProtKB-KW"/>
</dbReference>
<name>A0A1W2DEE5_9HYPH</name>
<dbReference type="InterPro" id="IPR050090">
    <property type="entry name" value="Tyrosine_recombinase_XerCD"/>
</dbReference>
<dbReference type="RefSeq" id="WP_084411195.1">
    <property type="nucleotide sequence ID" value="NZ_FWXR01000014.1"/>
</dbReference>
<keyword evidence="7" id="KW-1185">Reference proteome</keyword>
<feature type="domain" description="Tyr recombinase" evidence="5">
    <location>
        <begin position="253"/>
        <end position="463"/>
    </location>
</feature>
<dbReference type="CDD" id="cd01184">
    <property type="entry name" value="INT_C_like_1"/>
    <property type="match status" value="1"/>
</dbReference>
<evidence type="ECO:0000256" key="2">
    <source>
        <dbReference type="ARBA" id="ARBA00022908"/>
    </source>
</evidence>
<evidence type="ECO:0000256" key="3">
    <source>
        <dbReference type="ARBA" id="ARBA00023125"/>
    </source>
</evidence>
<dbReference type="PANTHER" id="PTHR30349:SF41">
    <property type="entry name" value="INTEGRASE_RECOMBINASE PROTEIN MJ0367-RELATED"/>
    <property type="match status" value="1"/>
</dbReference>
<dbReference type="Gene3D" id="1.10.443.10">
    <property type="entry name" value="Intergrase catalytic core"/>
    <property type="match status" value="1"/>
</dbReference>
<reference evidence="6 7" key="1">
    <citation type="submission" date="2017-04" db="EMBL/GenBank/DDBJ databases">
        <authorList>
            <person name="Afonso C.L."/>
            <person name="Miller P.J."/>
            <person name="Scott M.A."/>
            <person name="Spackman E."/>
            <person name="Goraichik I."/>
            <person name="Dimitrov K.M."/>
            <person name="Suarez D.L."/>
            <person name="Swayne D.E."/>
        </authorList>
    </citation>
    <scope>NUCLEOTIDE SEQUENCE [LARGE SCALE GENOMIC DNA]</scope>
    <source>
        <strain evidence="6 7">CGMCC 1.10972</strain>
    </source>
</reference>
<dbReference type="Pfam" id="PF00589">
    <property type="entry name" value="Phage_integrase"/>
    <property type="match status" value="1"/>
</dbReference>
<dbReference type="AlphaFoldDB" id="A0A1W2DEE5"/>
<gene>
    <name evidence="6" type="ORF">SAMN06297251_11492</name>
</gene>
<evidence type="ECO:0000313" key="7">
    <source>
        <dbReference type="Proteomes" id="UP000192656"/>
    </source>
</evidence>
<keyword evidence="4" id="KW-0233">DNA recombination</keyword>
<dbReference type="GO" id="GO:0003677">
    <property type="term" value="F:DNA binding"/>
    <property type="evidence" value="ECO:0007669"/>
    <property type="project" value="UniProtKB-KW"/>
</dbReference>
<dbReference type="STRING" id="937218.SAMN06297251_11492"/>
<evidence type="ECO:0000256" key="4">
    <source>
        <dbReference type="ARBA" id="ARBA00023172"/>
    </source>
</evidence>
<dbReference type="InterPro" id="IPR010998">
    <property type="entry name" value="Integrase_recombinase_N"/>
</dbReference>
<proteinExistence type="inferred from homology"/>
<dbReference type="EMBL" id="FWXR01000014">
    <property type="protein sequence ID" value="SMC95909.1"/>
    <property type="molecule type" value="Genomic_DNA"/>
</dbReference>
<organism evidence="6 7">
    <name type="scientific">Fulvimarina manganoxydans</name>
    <dbReference type="NCBI Taxonomy" id="937218"/>
    <lineage>
        <taxon>Bacteria</taxon>
        <taxon>Pseudomonadati</taxon>
        <taxon>Pseudomonadota</taxon>
        <taxon>Alphaproteobacteria</taxon>
        <taxon>Hyphomicrobiales</taxon>
        <taxon>Aurantimonadaceae</taxon>
        <taxon>Fulvimarina</taxon>
    </lineage>
</organism>
<dbReference type="GO" id="GO:0006310">
    <property type="term" value="P:DNA recombination"/>
    <property type="evidence" value="ECO:0007669"/>
    <property type="project" value="UniProtKB-KW"/>
</dbReference>
<dbReference type="OrthoDB" id="7902783at2"/>
<dbReference type="InterPro" id="IPR013762">
    <property type="entry name" value="Integrase-like_cat_sf"/>
</dbReference>
<dbReference type="SUPFAM" id="SSF56349">
    <property type="entry name" value="DNA breaking-rejoining enzymes"/>
    <property type="match status" value="1"/>
</dbReference>
<dbReference type="PROSITE" id="PS51898">
    <property type="entry name" value="TYR_RECOMBINASE"/>
    <property type="match status" value="1"/>
</dbReference>
<dbReference type="InterPro" id="IPR011010">
    <property type="entry name" value="DNA_brk_join_enz"/>
</dbReference>
<evidence type="ECO:0000313" key="6">
    <source>
        <dbReference type="EMBL" id="SMC95909.1"/>
    </source>
</evidence>
<accession>A0A1W2DEE5</accession>
<dbReference type="InterPro" id="IPR002104">
    <property type="entry name" value="Integrase_catalytic"/>
</dbReference>
<keyword evidence="2" id="KW-0229">DNA integration</keyword>
<evidence type="ECO:0000259" key="5">
    <source>
        <dbReference type="PROSITE" id="PS51898"/>
    </source>
</evidence>
<protein>
    <submittedName>
        <fullName evidence="6">Phage integrase family protein</fullName>
    </submittedName>
</protein>
<dbReference type="PANTHER" id="PTHR30349">
    <property type="entry name" value="PHAGE INTEGRASE-RELATED"/>
    <property type="match status" value="1"/>
</dbReference>
<dbReference type="Gene3D" id="1.10.150.130">
    <property type="match status" value="1"/>
</dbReference>